<evidence type="ECO:0000313" key="5">
    <source>
        <dbReference type="EMBL" id="ROH93456.1"/>
    </source>
</evidence>
<evidence type="ECO:0000256" key="2">
    <source>
        <dbReference type="ARBA" id="ARBA00022801"/>
    </source>
</evidence>
<dbReference type="GO" id="GO:0008770">
    <property type="term" value="F:[acyl-carrier-protein] phosphodiesterase activity"/>
    <property type="evidence" value="ECO:0007669"/>
    <property type="project" value="InterPro"/>
</dbReference>
<dbReference type="GO" id="GO:0006633">
    <property type="term" value="P:fatty acid biosynthetic process"/>
    <property type="evidence" value="ECO:0007669"/>
    <property type="project" value="UniProtKB-KW"/>
</dbReference>
<accession>A0A3N0VL20</accession>
<name>A0A3N0VL20_9GAMM</name>
<keyword evidence="3" id="KW-0443">Lipid metabolism</keyword>
<dbReference type="Pfam" id="PF04336">
    <property type="entry name" value="ACP_PD"/>
    <property type="match status" value="1"/>
</dbReference>
<keyword evidence="4" id="KW-0276">Fatty acid metabolism</keyword>
<gene>
    <name evidence="5" type="ORF">ED208_02765</name>
</gene>
<keyword evidence="1" id="KW-0444">Lipid biosynthesis</keyword>
<keyword evidence="6" id="KW-1185">Reference proteome</keyword>
<comment type="caution">
    <text evidence="5">The sequence shown here is derived from an EMBL/GenBank/DDBJ whole genome shotgun (WGS) entry which is preliminary data.</text>
</comment>
<evidence type="ECO:0000256" key="3">
    <source>
        <dbReference type="ARBA" id="ARBA00023098"/>
    </source>
</evidence>
<dbReference type="InParanoid" id="A0A3N0VL20"/>
<dbReference type="InterPro" id="IPR007431">
    <property type="entry name" value="ACP_PD"/>
</dbReference>
<sequence length="207" mass="22229">MNFLAHLWLADQTGTSLAGSVLGDVVHGAELSAYPLEIAEGIRLHRRIDALTDQHPRSLALRAAWPDGGRRYAGILLDLVADYALVQDWSHYSNEPLAAFCDRAGQAIEDASAWFLLAGGRSSSAAGFAALLRSYGEPAGIDLAIRRTAARLRKPEPLLAAAAHWPAAAEALRPHLAELLADLRQSALQLLAQGLRESRPSSLETVV</sequence>
<dbReference type="AlphaFoldDB" id="A0A3N0VL20"/>
<organism evidence="5 6">
    <name type="scientific">Stagnimonas aquatica</name>
    <dbReference type="NCBI Taxonomy" id="2689987"/>
    <lineage>
        <taxon>Bacteria</taxon>
        <taxon>Pseudomonadati</taxon>
        <taxon>Pseudomonadota</taxon>
        <taxon>Gammaproteobacteria</taxon>
        <taxon>Nevskiales</taxon>
        <taxon>Nevskiaceae</taxon>
        <taxon>Stagnimonas</taxon>
    </lineage>
</organism>
<reference evidence="5 6" key="1">
    <citation type="submission" date="2018-10" db="EMBL/GenBank/DDBJ databases">
        <authorList>
            <person name="Chen W.-M."/>
        </authorList>
    </citation>
    <scope>NUCLEOTIDE SEQUENCE [LARGE SCALE GENOMIC DNA]</scope>
    <source>
        <strain evidence="5 6">THS-13</strain>
    </source>
</reference>
<evidence type="ECO:0000313" key="6">
    <source>
        <dbReference type="Proteomes" id="UP000282106"/>
    </source>
</evidence>
<keyword evidence="2" id="KW-0378">Hydrolase</keyword>
<dbReference type="PANTHER" id="PTHR38764:SF1">
    <property type="entry name" value="ACYL CARRIER PROTEIN PHOSPHODIESTERASE"/>
    <property type="match status" value="1"/>
</dbReference>
<dbReference type="PANTHER" id="PTHR38764">
    <property type="entry name" value="ACYL CARRIER PROTEIN PHOSPHODIESTERASE"/>
    <property type="match status" value="1"/>
</dbReference>
<dbReference type="Proteomes" id="UP000282106">
    <property type="component" value="Unassembled WGS sequence"/>
</dbReference>
<keyword evidence="4" id="KW-0275">Fatty acid biosynthesis</keyword>
<evidence type="ECO:0000256" key="1">
    <source>
        <dbReference type="ARBA" id="ARBA00022516"/>
    </source>
</evidence>
<protein>
    <submittedName>
        <fullName evidence="5">DUF479 domain-containing protein</fullName>
    </submittedName>
</protein>
<evidence type="ECO:0000256" key="4">
    <source>
        <dbReference type="ARBA" id="ARBA00023160"/>
    </source>
</evidence>
<dbReference type="RefSeq" id="WP_123210311.1">
    <property type="nucleotide sequence ID" value="NZ_RJVO01000001.1"/>
</dbReference>
<proteinExistence type="predicted"/>
<dbReference type="EMBL" id="RJVO01000001">
    <property type="protein sequence ID" value="ROH93456.1"/>
    <property type="molecule type" value="Genomic_DNA"/>
</dbReference>